<dbReference type="OrthoDB" id="9806974at2"/>
<dbReference type="EC" id="1.-.-.-" evidence="3"/>
<organism evidence="3 4">
    <name type="scientific">Saliniradius amylolyticus</name>
    <dbReference type="NCBI Taxonomy" id="2183582"/>
    <lineage>
        <taxon>Bacteria</taxon>
        <taxon>Pseudomonadati</taxon>
        <taxon>Pseudomonadota</taxon>
        <taxon>Gammaproteobacteria</taxon>
        <taxon>Alteromonadales</taxon>
        <taxon>Alteromonadaceae</taxon>
        <taxon>Saliniradius</taxon>
    </lineage>
</organism>
<dbReference type="PANTHER" id="PTHR42760:SF133">
    <property type="entry name" value="3-OXOACYL-[ACYL-CARRIER-PROTEIN] REDUCTASE"/>
    <property type="match status" value="1"/>
</dbReference>
<keyword evidence="3" id="KW-0969">Cilium</keyword>
<dbReference type="Pfam" id="PF13561">
    <property type="entry name" value="adh_short_C2"/>
    <property type="match status" value="1"/>
</dbReference>
<evidence type="ECO:0000256" key="1">
    <source>
        <dbReference type="ARBA" id="ARBA00006484"/>
    </source>
</evidence>
<comment type="similarity">
    <text evidence="1">Belongs to the short-chain dehydrogenases/reductases (SDR) family.</text>
</comment>
<evidence type="ECO:0000256" key="2">
    <source>
        <dbReference type="ARBA" id="ARBA00023002"/>
    </source>
</evidence>
<dbReference type="RefSeq" id="WP_109339250.1">
    <property type="nucleotide sequence ID" value="NZ_CP029347.1"/>
</dbReference>
<protein>
    <submittedName>
        <fullName evidence="3">Post-translational flagellin modification protein</fullName>
        <ecNumber evidence="3">1.-.-.-</ecNumber>
    </submittedName>
</protein>
<gene>
    <name evidence="3" type="ORF">HMF8227_01143</name>
</gene>
<keyword evidence="2 3" id="KW-0560">Oxidoreductase</keyword>
<keyword evidence="4" id="KW-1185">Reference proteome</keyword>
<reference evidence="3 4" key="1">
    <citation type="submission" date="2018-05" db="EMBL/GenBank/DDBJ databases">
        <title>Salinimonas sp. HMF8227 Genome sequencing and assembly.</title>
        <authorList>
            <person name="Kang H."/>
            <person name="Kang J."/>
            <person name="Cha I."/>
            <person name="Kim H."/>
            <person name="Joh K."/>
        </authorList>
    </citation>
    <scope>NUCLEOTIDE SEQUENCE [LARGE SCALE GENOMIC DNA]</scope>
    <source>
        <strain evidence="3 4">HMF8227</strain>
    </source>
</reference>
<keyword evidence="3" id="KW-0282">Flagellum</keyword>
<dbReference type="Proteomes" id="UP000245728">
    <property type="component" value="Chromosome"/>
</dbReference>
<dbReference type="KEGG" id="salh:HMF8227_01143"/>
<evidence type="ECO:0000313" key="4">
    <source>
        <dbReference type="Proteomes" id="UP000245728"/>
    </source>
</evidence>
<dbReference type="PANTHER" id="PTHR42760">
    <property type="entry name" value="SHORT-CHAIN DEHYDROGENASES/REDUCTASES FAMILY MEMBER"/>
    <property type="match status" value="1"/>
</dbReference>
<dbReference type="SUPFAM" id="SSF51735">
    <property type="entry name" value="NAD(P)-binding Rossmann-fold domains"/>
    <property type="match status" value="1"/>
</dbReference>
<evidence type="ECO:0000313" key="3">
    <source>
        <dbReference type="EMBL" id="AWL11624.1"/>
    </source>
</evidence>
<dbReference type="InterPro" id="IPR036291">
    <property type="entry name" value="NAD(P)-bd_dom_sf"/>
</dbReference>
<dbReference type="InterPro" id="IPR002347">
    <property type="entry name" value="SDR_fam"/>
</dbReference>
<sequence>MKAGDNRILLLGAGGLLGTELACHLSQTSSAQLLLVDKDVQTMKKRLANKGIDLNRVESIELDVTNEQEVKHFFAQQDYLNGVVNCSYPRNQTYGQHFFDVGLSSFNDNHNLHLGSAFLIMQQAAALFKRQQRPMSVVNIASIYGVTAPDFDIYQGTAMTMPVEYASIKAAILHLSKYVVSYVKDSDFRVNCVSPGGLEDGQPESFLQAYRANTLGTGMLQAADITGAIEFLLSDQARYINGQNIIVDDGFSL</sequence>
<accession>A0A2S2E1V9</accession>
<dbReference type="GO" id="GO:0016616">
    <property type="term" value="F:oxidoreductase activity, acting on the CH-OH group of donors, NAD or NADP as acceptor"/>
    <property type="evidence" value="ECO:0007669"/>
    <property type="project" value="TreeGrafter"/>
</dbReference>
<name>A0A2S2E1V9_9ALTE</name>
<dbReference type="Gene3D" id="3.40.50.720">
    <property type="entry name" value="NAD(P)-binding Rossmann-like Domain"/>
    <property type="match status" value="1"/>
</dbReference>
<dbReference type="PRINTS" id="PR00081">
    <property type="entry name" value="GDHRDH"/>
</dbReference>
<keyword evidence="3" id="KW-0966">Cell projection</keyword>
<dbReference type="NCBIfam" id="NF006619">
    <property type="entry name" value="PRK09186.1"/>
    <property type="match status" value="1"/>
</dbReference>
<dbReference type="EMBL" id="CP029347">
    <property type="protein sequence ID" value="AWL11624.1"/>
    <property type="molecule type" value="Genomic_DNA"/>
</dbReference>
<dbReference type="AlphaFoldDB" id="A0A2S2E1V9"/>
<proteinExistence type="inferred from homology"/>